<evidence type="ECO:0000256" key="1">
    <source>
        <dbReference type="SAM" id="SignalP"/>
    </source>
</evidence>
<dbReference type="EMBL" id="AP003376">
    <property type="protein sequence ID" value="BAD87527.1"/>
    <property type="molecule type" value="Genomic_DNA"/>
</dbReference>
<evidence type="ECO:0008006" key="3">
    <source>
        <dbReference type="Google" id="ProtNLM"/>
    </source>
</evidence>
<feature type="signal peptide" evidence="1">
    <location>
        <begin position="1"/>
        <end position="23"/>
    </location>
</feature>
<dbReference type="Proteomes" id="UP000817658">
    <property type="component" value="Chromosome 1"/>
</dbReference>
<reference evidence="2" key="1">
    <citation type="journal article" date="2002" name="Nature">
        <title>The genome sequence and structure of rice chromosome 1.</title>
        <authorList>
            <person name="Sasaki T."/>
            <person name="Matsumoto T."/>
            <person name="Yamamoto K."/>
            <person name="Sakata K."/>
            <person name="Baba T."/>
            <person name="Katayose Y."/>
            <person name="Wu J."/>
            <person name="Niimura Y."/>
            <person name="Cheng Z."/>
            <person name="Nagamura Y."/>
            <person name="Antonio B.A."/>
            <person name="Kanamori H."/>
            <person name="Hosokawa S."/>
            <person name="Masukawa M."/>
            <person name="Arikawa K."/>
            <person name="Chiden Y."/>
            <person name="Hayashi M."/>
            <person name="Okamoto M."/>
            <person name="Ando T."/>
            <person name="Aoki H."/>
            <person name="Arita K."/>
            <person name="Hamada M."/>
            <person name="Harada C."/>
            <person name="Hijishita S."/>
            <person name="Honda M."/>
            <person name="Ichikawa Y."/>
            <person name="Idonuma A."/>
            <person name="Iijima M."/>
            <person name="Ikeda M."/>
            <person name="Ikeno M."/>
            <person name="Itoh S."/>
            <person name="Itoh T."/>
            <person name="Itoh Y."/>
            <person name="Itoh Y."/>
            <person name="Iwabuchi A."/>
            <person name="Kamiya K."/>
            <person name="Karasawa W."/>
            <person name="Katagiri S."/>
            <person name="Kikuta A."/>
            <person name="Kobayashi N."/>
            <person name="Kono I."/>
            <person name="Machita K."/>
            <person name="Maehara T."/>
            <person name="Mizuno H."/>
            <person name="Mizubayashi T."/>
            <person name="Mukai Y."/>
            <person name="Nagasaki H."/>
            <person name="Nakashima M."/>
            <person name="Nakama Y."/>
            <person name="Nakamichi Y."/>
            <person name="Nakamura M."/>
            <person name="Namiki N."/>
            <person name="Negishi M."/>
            <person name="Ohta I."/>
            <person name="Ono N."/>
            <person name="Saji S."/>
            <person name="Sakai K."/>
            <person name="Shibata M."/>
            <person name="Shimokawa T."/>
            <person name="Shomura A."/>
            <person name="Song J."/>
            <person name="Takazaki Y."/>
            <person name="Terasawa K."/>
            <person name="Tsuji K."/>
            <person name="Waki K."/>
            <person name="Yamagata H."/>
            <person name="Yamane H."/>
            <person name="Yoshiki S."/>
            <person name="Yoshihara R."/>
            <person name="Yukawa K."/>
            <person name="Zhong H."/>
            <person name="Iwama H."/>
            <person name="Endo T."/>
            <person name="Ito H."/>
            <person name="Hahn J.H."/>
            <person name="Kim H.I."/>
            <person name="Eun M.Y."/>
            <person name="Yano M."/>
            <person name="Jiang J."/>
            <person name="Gojobori T."/>
        </authorList>
    </citation>
    <scope>NUCLEOTIDE SEQUENCE [LARGE SCALE GENOMIC DNA]</scope>
</reference>
<gene>
    <name evidence="2" type="primary">OSJNBa0014K08.26</name>
</gene>
<keyword evidence="1" id="KW-0732">Signal</keyword>
<evidence type="ECO:0000313" key="2">
    <source>
        <dbReference type="EMBL" id="BAD87527.1"/>
    </source>
</evidence>
<proteinExistence type="predicted"/>
<dbReference type="AlphaFoldDB" id="Q5JLY2"/>
<feature type="chain" id="PRO_5004257865" description="Secreted protein" evidence="1">
    <location>
        <begin position="24"/>
        <end position="129"/>
    </location>
</feature>
<sequence length="129" mass="14282">MKTNLFFFFFFFFGSLLWPKTNHHAMPLQDHFTMVVWATEHTIQAGMQDAKAKGGEGAIAHLSCVAALARDHLHTSREKDALLMAAQNKWWLGLGGRADGRRHGAPLLAVKLLAPPCCCRPASLLLLLC</sequence>
<organism evidence="2">
    <name type="scientific">Oryza sativa subsp. japonica</name>
    <name type="common">Rice</name>
    <dbReference type="NCBI Taxonomy" id="39947"/>
    <lineage>
        <taxon>Eukaryota</taxon>
        <taxon>Viridiplantae</taxon>
        <taxon>Streptophyta</taxon>
        <taxon>Embryophyta</taxon>
        <taxon>Tracheophyta</taxon>
        <taxon>Spermatophyta</taxon>
        <taxon>Magnoliopsida</taxon>
        <taxon>Liliopsida</taxon>
        <taxon>Poales</taxon>
        <taxon>Poaceae</taxon>
        <taxon>BOP clade</taxon>
        <taxon>Oryzoideae</taxon>
        <taxon>Oryzeae</taxon>
        <taxon>Oryzinae</taxon>
        <taxon>Oryza</taxon>
        <taxon>Oryza sativa</taxon>
    </lineage>
</organism>
<protein>
    <recommendedName>
        <fullName evidence="3">Secreted protein</fullName>
    </recommendedName>
</protein>
<name>Q5JLY2_ORYSJ</name>
<accession>Q5JLY2</accession>